<proteinExistence type="predicted"/>
<dbReference type="EMBL" id="LJUO01000049">
    <property type="protein sequence ID" value="KPK71892.1"/>
    <property type="molecule type" value="Genomic_DNA"/>
</dbReference>
<evidence type="ECO:0000256" key="4">
    <source>
        <dbReference type="ARBA" id="ARBA00023136"/>
    </source>
</evidence>
<dbReference type="Proteomes" id="UP000051096">
    <property type="component" value="Unassembled WGS sequence"/>
</dbReference>
<sequence>MPEVDKTVEEGKIWAFIGYWWILFLVPLLGKKDNKFALFHGKQGLVLFVFWIVVWIISFIPFIGAIIGFLGWIIGIILAIIGMVKSLQGEYWKMPVLGDIAEKINI</sequence>
<evidence type="ECO:0008006" key="8">
    <source>
        <dbReference type="Google" id="ProtNLM"/>
    </source>
</evidence>
<evidence type="ECO:0000256" key="2">
    <source>
        <dbReference type="ARBA" id="ARBA00022692"/>
    </source>
</evidence>
<accession>A0A0S8GHR8</accession>
<gene>
    <name evidence="6" type="ORF">AMJ87_06300</name>
</gene>
<comment type="caution">
    <text evidence="6">The sequence shown here is derived from an EMBL/GenBank/DDBJ whole genome shotgun (WGS) entry which is preliminary data.</text>
</comment>
<reference evidence="6 7" key="1">
    <citation type="journal article" date="2015" name="Microbiome">
        <title>Genomic resolution of linkages in carbon, nitrogen, and sulfur cycling among widespread estuary sediment bacteria.</title>
        <authorList>
            <person name="Baker B.J."/>
            <person name="Lazar C.S."/>
            <person name="Teske A.P."/>
            <person name="Dick G.J."/>
        </authorList>
    </citation>
    <scope>NUCLEOTIDE SEQUENCE [LARGE SCALE GENOMIC DNA]</scope>
    <source>
        <strain evidence="6">SM23_60</strain>
    </source>
</reference>
<dbReference type="Pfam" id="PF09685">
    <property type="entry name" value="MamF_MmsF"/>
    <property type="match status" value="1"/>
</dbReference>
<evidence type="ECO:0000313" key="7">
    <source>
        <dbReference type="Proteomes" id="UP000051096"/>
    </source>
</evidence>
<keyword evidence="2 5" id="KW-0812">Transmembrane</keyword>
<feature type="transmembrane region" description="Helical" evidence="5">
    <location>
        <begin position="63"/>
        <end position="84"/>
    </location>
</feature>
<organism evidence="6 7">
    <name type="scientific">candidate division WOR_3 bacterium SM23_60</name>
    <dbReference type="NCBI Taxonomy" id="1703780"/>
    <lineage>
        <taxon>Bacteria</taxon>
        <taxon>Bacteria division WOR-3</taxon>
    </lineage>
</organism>
<protein>
    <recommendedName>
        <fullName evidence="8">Import component protein</fullName>
    </recommendedName>
</protein>
<dbReference type="AlphaFoldDB" id="A0A0S8GHR8"/>
<name>A0A0S8GHR8_UNCW3</name>
<keyword evidence="4 5" id="KW-0472">Membrane</keyword>
<feature type="transmembrane region" description="Helical" evidence="5">
    <location>
        <begin position="12"/>
        <end position="30"/>
    </location>
</feature>
<evidence type="ECO:0000313" key="6">
    <source>
        <dbReference type="EMBL" id="KPK71892.1"/>
    </source>
</evidence>
<evidence type="ECO:0000256" key="1">
    <source>
        <dbReference type="ARBA" id="ARBA00004141"/>
    </source>
</evidence>
<evidence type="ECO:0000256" key="3">
    <source>
        <dbReference type="ARBA" id="ARBA00022989"/>
    </source>
</evidence>
<keyword evidence="3 5" id="KW-1133">Transmembrane helix</keyword>
<comment type="subcellular location">
    <subcellularLocation>
        <location evidence="1">Membrane</location>
        <topology evidence="1">Multi-pass membrane protein</topology>
    </subcellularLocation>
</comment>
<evidence type="ECO:0000256" key="5">
    <source>
        <dbReference type="SAM" id="Phobius"/>
    </source>
</evidence>
<dbReference type="InterPro" id="IPR019109">
    <property type="entry name" value="MamF_MmsF"/>
</dbReference>